<dbReference type="AlphaFoldDB" id="A0A1I5AAZ8"/>
<dbReference type="InterPro" id="IPR051449">
    <property type="entry name" value="ABC-2_transporter_component"/>
</dbReference>
<dbReference type="PANTHER" id="PTHR30294">
    <property type="entry name" value="MEMBRANE COMPONENT OF ABC TRANSPORTER YHHJ-RELATED"/>
    <property type="match status" value="1"/>
</dbReference>
<feature type="transmembrane region" description="Helical" evidence="6">
    <location>
        <begin position="141"/>
        <end position="165"/>
    </location>
</feature>
<dbReference type="Proteomes" id="UP000183107">
    <property type="component" value="Unassembled WGS sequence"/>
</dbReference>
<protein>
    <submittedName>
        <fullName evidence="7">ABC-2 type transport system permease protein</fullName>
    </submittedName>
</protein>
<dbReference type="EMBL" id="FOVJ01000002">
    <property type="protein sequence ID" value="SFN59635.1"/>
    <property type="molecule type" value="Genomic_DNA"/>
</dbReference>
<dbReference type="OrthoDB" id="9794512at2"/>
<accession>A0A1I5AAZ8</accession>
<dbReference type="Pfam" id="PF12679">
    <property type="entry name" value="ABC2_membrane_2"/>
    <property type="match status" value="1"/>
</dbReference>
<evidence type="ECO:0000313" key="8">
    <source>
        <dbReference type="Proteomes" id="UP000183107"/>
    </source>
</evidence>
<keyword evidence="8" id="KW-1185">Reference proteome</keyword>
<evidence type="ECO:0000313" key="7">
    <source>
        <dbReference type="EMBL" id="SFN59635.1"/>
    </source>
</evidence>
<keyword evidence="5 6" id="KW-0472">Membrane</keyword>
<keyword evidence="2" id="KW-1003">Cell membrane</keyword>
<name>A0A1I5AAZ8_9PROT</name>
<feature type="transmembrane region" description="Helical" evidence="6">
    <location>
        <begin position="107"/>
        <end position="135"/>
    </location>
</feature>
<gene>
    <name evidence="7" type="ORF">SAMN05216386_1294</name>
</gene>
<keyword evidence="3 6" id="KW-0812">Transmembrane</keyword>
<dbReference type="GO" id="GO:0005886">
    <property type="term" value="C:plasma membrane"/>
    <property type="evidence" value="ECO:0007669"/>
    <property type="project" value="UniProtKB-SubCell"/>
</dbReference>
<evidence type="ECO:0000256" key="2">
    <source>
        <dbReference type="ARBA" id="ARBA00022475"/>
    </source>
</evidence>
<reference evidence="8" key="1">
    <citation type="submission" date="2016-10" db="EMBL/GenBank/DDBJ databases">
        <authorList>
            <person name="Varghese N."/>
        </authorList>
    </citation>
    <scope>NUCLEOTIDE SEQUENCE [LARGE SCALE GENOMIC DNA]</scope>
    <source>
        <strain evidence="8">Nsp8</strain>
    </source>
</reference>
<comment type="subcellular location">
    <subcellularLocation>
        <location evidence="1">Cell membrane</location>
        <topology evidence="1">Multi-pass membrane protein</topology>
    </subcellularLocation>
</comment>
<organism evidence="7 8">
    <name type="scientific">Nitrosospira briensis</name>
    <dbReference type="NCBI Taxonomy" id="35799"/>
    <lineage>
        <taxon>Bacteria</taxon>
        <taxon>Pseudomonadati</taxon>
        <taxon>Pseudomonadota</taxon>
        <taxon>Betaproteobacteria</taxon>
        <taxon>Nitrosomonadales</taxon>
        <taxon>Nitrosomonadaceae</taxon>
        <taxon>Nitrosospira</taxon>
    </lineage>
</organism>
<evidence type="ECO:0000256" key="5">
    <source>
        <dbReference type="ARBA" id="ARBA00023136"/>
    </source>
</evidence>
<dbReference type="GO" id="GO:0140359">
    <property type="term" value="F:ABC-type transporter activity"/>
    <property type="evidence" value="ECO:0007669"/>
    <property type="project" value="InterPro"/>
</dbReference>
<feature type="transmembrane region" description="Helical" evidence="6">
    <location>
        <begin position="215"/>
        <end position="235"/>
    </location>
</feature>
<evidence type="ECO:0000256" key="1">
    <source>
        <dbReference type="ARBA" id="ARBA00004651"/>
    </source>
</evidence>
<feature type="transmembrane region" description="Helical" evidence="6">
    <location>
        <begin position="61"/>
        <end position="86"/>
    </location>
</feature>
<feature type="transmembrane region" description="Helical" evidence="6">
    <location>
        <begin position="172"/>
        <end position="189"/>
    </location>
</feature>
<dbReference type="PANTHER" id="PTHR30294:SF29">
    <property type="entry name" value="MULTIDRUG ABC TRANSPORTER PERMEASE YBHS-RELATED"/>
    <property type="match status" value="1"/>
</dbReference>
<sequence length="247" mass="26535">MIFVVAHKELKILFGSPLAWVILALAQLVLTWVFLAHLDTFLEIQPQLIRIANPPGITESIVAPSFALAAIVLLMTTPLLTARLIAEERRNHTLSFLISAPISITDIVLGKFLGLMIFLSVVIALAAALSLSLLAGGTLDFGLLLSNIIGLLLIAACFASLGLYISCLSAQPAVAGAGTLGILLGLWVMDNVAGEEDGITRSFSLLAHYENFNRGIIDTFGLAYFALFILIFLILSIRRLDGEGLYD</sequence>
<feature type="transmembrane region" description="Helical" evidence="6">
    <location>
        <begin position="12"/>
        <end position="35"/>
    </location>
</feature>
<evidence type="ECO:0000256" key="3">
    <source>
        <dbReference type="ARBA" id="ARBA00022692"/>
    </source>
</evidence>
<evidence type="ECO:0000256" key="4">
    <source>
        <dbReference type="ARBA" id="ARBA00022989"/>
    </source>
</evidence>
<proteinExistence type="predicted"/>
<keyword evidence="4 6" id="KW-1133">Transmembrane helix</keyword>
<evidence type="ECO:0000256" key="6">
    <source>
        <dbReference type="SAM" id="Phobius"/>
    </source>
</evidence>
<dbReference type="RefSeq" id="WP_083396687.1">
    <property type="nucleotide sequence ID" value="NZ_FOVJ01000002.1"/>
</dbReference>